<dbReference type="EMBL" id="MK072384">
    <property type="protein sequence ID" value="AYV82803.1"/>
    <property type="molecule type" value="Genomic_DNA"/>
</dbReference>
<evidence type="ECO:0000313" key="1">
    <source>
        <dbReference type="EMBL" id="AYV82803.1"/>
    </source>
</evidence>
<accession>A0A3G5AAC0</accession>
<proteinExistence type="predicted"/>
<reference evidence="1" key="1">
    <citation type="submission" date="2018-10" db="EMBL/GenBank/DDBJ databases">
        <title>Hidden diversity of soil giant viruses.</title>
        <authorList>
            <person name="Schulz F."/>
            <person name="Alteio L."/>
            <person name="Goudeau D."/>
            <person name="Ryan E.M."/>
            <person name="Malmstrom R.R."/>
            <person name="Blanchard J."/>
            <person name="Woyke T."/>
        </authorList>
    </citation>
    <scope>NUCLEOTIDE SEQUENCE</scope>
    <source>
        <strain evidence="1">HYV1</strain>
    </source>
</reference>
<gene>
    <name evidence="1" type="ORF">Hyperionvirus2_171</name>
</gene>
<sequence length="176" mass="19791">MTALLLLALVVIVSGENFSYLELCQSPFHNCQVSFDFKGRENVLTQSYHFTKELNFVYVFNDYLSAIDEVREPKVFSFGHVVIFHGVGKDFCNEGECFVMGDVDASKVPYNVTLRGEVFAAGIVYISMEFVYPAFSGPLNFINVVMSLCMSHERNLCNDGGIKLNSEYTGISIESW</sequence>
<protein>
    <submittedName>
        <fullName evidence="1">Uncharacterized protein</fullName>
    </submittedName>
</protein>
<organism evidence="1">
    <name type="scientific">Hyperionvirus sp</name>
    <dbReference type="NCBI Taxonomy" id="2487770"/>
    <lineage>
        <taxon>Viruses</taxon>
        <taxon>Varidnaviria</taxon>
        <taxon>Bamfordvirae</taxon>
        <taxon>Nucleocytoviricota</taxon>
        <taxon>Megaviricetes</taxon>
        <taxon>Imitervirales</taxon>
        <taxon>Mimiviridae</taxon>
        <taxon>Klosneuvirinae</taxon>
    </lineage>
</organism>
<name>A0A3G5AAC0_9VIRU</name>